<feature type="region of interest" description="Disordered" evidence="1">
    <location>
        <begin position="289"/>
        <end position="330"/>
    </location>
</feature>
<feature type="compositionally biased region" description="Polar residues" evidence="1">
    <location>
        <begin position="416"/>
        <end position="435"/>
    </location>
</feature>
<gene>
    <name evidence="2" type="ORF">THAOC_19168</name>
</gene>
<protein>
    <submittedName>
        <fullName evidence="2">Uncharacterized protein</fullName>
    </submittedName>
</protein>
<proteinExistence type="predicted"/>
<feature type="compositionally biased region" description="Basic and acidic residues" evidence="1">
    <location>
        <begin position="320"/>
        <end position="329"/>
    </location>
</feature>
<comment type="caution">
    <text evidence="2">The sequence shown here is derived from an EMBL/GenBank/DDBJ whole genome shotgun (WGS) entry which is preliminary data.</text>
</comment>
<evidence type="ECO:0000256" key="1">
    <source>
        <dbReference type="SAM" id="MobiDB-lite"/>
    </source>
</evidence>
<evidence type="ECO:0000313" key="2">
    <source>
        <dbReference type="EMBL" id="EJK60476.1"/>
    </source>
</evidence>
<accession>K0SHI9</accession>
<organism evidence="2 3">
    <name type="scientific">Thalassiosira oceanica</name>
    <name type="common">Marine diatom</name>
    <dbReference type="NCBI Taxonomy" id="159749"/>
    <lineage>
        <taxon>Eukaryota</taxon>
        <taxon>Sar</taxon>
        <taxon>Stramenopiles</taxon>
        <taxon>Ochrophyta</taxon>
        <taxon>Bacillariophyta</taxon>
        <taxon>Coscinodiscophyceae</taxon>
        <taxon>Thalassiosirophycidae</taxon>
        <taxon>Thalassiosirales</taxon>
        <taxon>Thalassiosiraceae</taxon>
        <taxon>Thalassiosira</taxon>
    </lineage>
</organism>
<sequence>MHSTRAAKKSSVFYAGLVCVLSDTESMCSRSEFHAVHESATAADQDPTVFALSGVDRGGREFTLPRGPAFDVGARGMYRPIIPPPSHALRCVLFLDGLRTAFGTETRFVDGFQTKHGLYASGMLLMHFDFAPQSQKLPLGVLLHALLDIFQSPAVPPQFGSISKQDDDSKRPHWQGSTPYLRVRVVCVLGCGTLQSKAPGYVITSRQPHRLSIQIEKNQIEPPRRQTAHIRLDEPLSSGKSRMIVVCFLGLKSRVPTAGRSSAPADARGTAGPFVTSFDCPRSPAASFSKRRTLYGRRPRDAPPAPSQLAELPPASPRLVSDRLGDLNHRSTTGRSVLSYMPALDARLHAYPIPYRPSEVRHTDPNQAERPPSPGIRRSPRPVRRPSADPVLAQPMSFTSSDVAVFLSARRDEASANDTPGSQIAQPVTPKNTVT</sequence>
<keyword evidence="3" id="KW-1185">Reference proteome</keyword>
<dbReference type="Proteomes" id="UP000266841">
    <property type="component" value="Unassembled WGS sequence"/>
</dbReference>
<reference evidence="2 3" key="1">
    <citation type="journal article" date="2012" name="Genome Biol.">
        <title>Genome and low-iron response of an oceanic diatom adapted to chronic iron limitation.</title>
        <authorList>
            <person name="Lommer M."/>
            <person name="Specht M."/>
            <person name="Roy A.S."/>
            <person name="Kraemer L."/>
            <person name="Andreson R."/>
            <person name="Gutowska M.A."/>
            <person name="Wolf J."/>
            <person name="Bergner S.V."/>
            <person name="Schilhabel M.B."/>
            <person name="Klostermeier U.C."/>
            <person name="Beiko R.G."/>
            <person name="Rosenstiel P."/>
            <person name="Hippler M."/>
            <person name="Laroche J."/>
        </authorList>
    </citation>
    <scope>NUCLEOTIDE SEQUENCE [LARGE SCALE GENOMIC DNA]</scope>
    <source>
        <strain evidence="2 3">CCMP1005</strain>
    </source>
</reference>
<feature type="region of interest" description="Disordered" evidence="1">
    <location>
        <begin position="411"/>
        <end position="435"/>
    </location>
</feature>
<dbReference type="EMBL" id="AGNL01021054">
    <property type="protein sequence ID" value="EJK60476.1"/>
    <property type="molecule type" value="Genomic_DNA"/>
</dbReference>
<feature type="region of interest" description="Disordered" evidence="1">
    <location>
        <begin position="356"/>
        <end position="396"/>
    </location>
</feature>
<evidence type="ECO:0000313" key="3">
    <source>
        <dbReference type="Proteomes" id="UP000266841"/>
    </source>
</evidence>
<name>K0SHI9_THAOC</name>
<feature type="region of interest" description="Disordered" evidence="1">
    <location>
        <begin position="256"/>
        <end position="276"/>
    </location>
</feature>
<dbReference type="AlphaFoldDB" id="K0SHI9"/>